<accession>A0A8X6H5H4</accession>
<name>A0A8X6H5H4_TRICU</name>
<evidence type="ECO:0000313" key="1">
    <source>
        <dbReference type="EMBL" id="GFR17323.1"/>
    </source>
</evidence>
<sequence>MSTTENLSKESFKVIPEPQASETLRDRTYLIESNLNDLSPIETVVENIHDRSSNDDLNSLLANDKKLFMRQSVVLRNIAETWPPECFKMLYTWILKVKMIRIVDLNTIL</sequence>
<proteinExistence type="predicted"/>
<dbReference type="EMBL" id="BMAO01017642">
    <property type="protein sequence ID" value="GFR17323.1"/>
    <property type="molecule type" value="Genomic_DNA"/>
</dbReference>
<dbReference type="Proteomes" id="UP000887116">
    <property type="component" value="Unassembled WGS sequence"/>
</dbReference>
<reference evidence="1" key="1">
    <citation type="submission" date="2020-07" db="EMBL/GenBank/DDBJ databases">
        <title>Multicomponent nature underlies the extraordinary mechanical properties of spider dragline silk.</title>
        <authorList>
            <person name="Kono N."/>
            <person name="Nakamura H."/>
            <person name="Mori M."/>
            <person name="Yoshida Y."/>
            <person name="Ohtoshi R."/>
            <person name="Malay A.D."/>
            <person name="Moran D.A.P."/>
            <person name="Tomita M."/>
            <person name="Numata K."/>
            <person name="Arakawa K."/>
        </authorList>
    </citation>
    <scope>NUCLEOTIDE SEQUENCE</scope>
</reference>
<gene>
    <name evidence="1" type="ORF">TNCT_672731</name>
</gene>
<keyword evidence="2" id="KW-1185">Reference proteome</keyword>
<organism evidence="1 2">
    <name type="scientific">Trichonephila clavata</name>
    <name type="common">Joro spider</name>
    <name type="synonym">Nephila clavata</name>
    <dbReference type="NCBI Taxonomy" id="2740835"/>
    <lineage>
        <taxon>Eukaryota</taxon>
        <taxon>Metazoa</taxon>
        <taxon>Ecdysozoa</taxon>
        <taxon>Arthropoda</taxon>
        <taxon>Chelicerata</taxon>
        <taxon>Arachnida</taxon>
        <taxon>Araneae</taxon>
        <taxon>Araneomorphae</taxon>
        <taxon>Entelegynae</taxon>
        <taxon>Araneoidea</taxon>
        <taxon>Nephilidae</taxon>
        <taxon>Trichonephila</taxon>
    </lineage>
</organism>
<dbReference type="AlphaFoldDB" id="A0A8X6H5H4"/>
<protein>
    <submittedName>
        <fullName evidence="1">Uncharacterized protein</fullName>
    </submittedName>
</protein>
<comment type="caution">
    <text evidence="1">The sequence shown here is derived from an EMBL/GenBank/DDBJ whole genome shotgun (WGS) entry which is preliminary data.</text>
</comment>
<evidence type="ECO:0000313" key="2">
    <source>
        <dbReference type="Proteomes" id="UP000887116"/>
    </source>
</evidence>